<name>A0A501PBT4_9PROT</name>
<sequence>MQKEITADEPLPAEAGGEQTVEKSDTGLQADAAYEEYKSCENCHTRLYGKFCASCGQKDVNFLRPVWMLLEDALGDLFSFDSRFYRTLHPLMFRPGYITREYLKGKRARFVPPFRQYLVISLLFFLALVTSDVRLFETKAIDYDPLTDENLVISGQGGGDKPGATPETATENSTVKPLSDLREQERKEIKDSVTVIEISDDSDTFLKEQLSRLIKGWNRISEDPTLMNKLMADWIPRVMFVLLPVYAMIFKLTYIFNRRYYFEHLVFSLHAHAFVFLLFTVMVLLYQYAPFSRPYLAWLLLYIPLYLLIAMKTVYNQGWFKTVVKASFIAFVYFMLLISSIIPAIGYGLTRI</sequence>
<feature type="region of interest" description="Disordered" evidence="1">
    <location>
        <begin position="154"/>
        <end position="177"/>
    </location>
</feature>
<dbReference type="InterPro" id="IPR022134">
    <property type="entry name" value="DUF3667"/>
</dbReference>
<keyword evidence="2" id="KW-0472">Membrane</keyword>
<feature type="transmembrane region" description="Helical" evidence="2">
    <location>
        <begin position="234"/>
        <end position="254"/>
    </location>
</feature>
<evidence type="ECO:0000313" key="3">
    <source>
        <dbReference type="EMBL" id="TPD57658.1"/>
    </source>
</evidence>
<keyword evidence="4" id="KW-1185">Reference proteome</keyword>
<feature type="region of interest" description="Disordered" evidence="1">
    <location>
        <begin position="1"/>
        <end position="24"/>
    </location>
</feature>
<feature type="transmembrane region" description="Helical" evidence="2">
    <location>
        <begin position="295"/>
        <end position="315"/>
    </location>
</feature>
<keyword evidence="2" id="KW-0812">Transmembrane</keyword>
<dbReference type="AlphaFoldDB" id="A0A501PBT4"/>
<protein>
    <submittedName>
        <fullName evidence="3">DUF3667 domain-containing protein</fullName>
    </submittedName>
</protein>
<evidence type="ECO:0000313" key="4">
    <source>
        <dbReference type="Proteomes" id="UP000319148"/>
    </source>
</evidence>
<evidence type="ECO:0000256" key="1">
    <source>
        <dbReference type="SAM" id="MobiDB-lite"/>
    </source>
</evidence>
<feature type="compositionally biased region" description="Polar residues" evidence="1">
    <location>
        <begin position="167"/>
        <end position="176"/>
    </location>
</feature>
<comment type="caution">
    <text evidence="3">The sequence shown here is derived from an EMBL/GenBank/DDBJ whole genome shotgun (WGS) entry which is preliminary data.</text>
</comment>
<proteinExistence type="predicted"/>
<dbReference type="OrthoDB" id="9111327at2"/>
<dbReference type="RefSeq" id="WP_139941973.1">
    <property type="nucleotide sequence ID" value="NZ_JBHSYP010000005.1"/>
</dbReference>
<reference evidence="4" key="1">
    <citation type="submission" date="2019-06" db="EMBL/GenBank/DDBJ databases">
        <title>The complete genome of Emcibacter congregatus ZYLT.</title>
        <authorList>
            <person name="Zhao Z."/>
        </authorList>
    </citation>
    <scope>NUCLEOTIDE SEQUENCE [LARGE SCALE GENOMIC DNA]</scope>
    <source>
        <strain evidence="4">MCCC 1A06723</strain>
    </source>
</reference>
<feature type="transmembrane region" description="Helical" evidence="2">
    <location>
        <begin position="266"/>
        <end position="289"/>
    </location>
</feature>
<organism evidence="3 4">
    <name type="scientific">Emcibacter nanhaiensis</name>
    <dbReference type="NCBI Taxonomy" id="1505037"/>
    <lineage>
        <taxon>Bacteria</taxon>
        <taxon>Pseudomonadati</taxon>
        <taxon>Pseudomonadota</taxon>
        <taxon>Alphaproteobacteria</taxon>
        <taxon>Emcibacterales</taxon>
        <taxon>Emcibacteraceae</taxon>
        <taxon>Emcibacter</taxon>
    </lineage>
</organism>
<dbReference type="Proteomes" id="UP000319148">
    <property type="component" value="Unassembled WGS sequence"/>
</dbReference>
<accession>A0A501PBT4</accession>
<dbReference type="Pfam" id="PF12412">
    <property type="entry name" value="DUF3667"/>
    <property type="match status" value="1"/>
</dbReference>
<feature type="transmembrane region" description="Helical" evidence="2">
    <location>
        <begin position="117"/>
        <end position="136"/>
    </location>
</feature>
<keyword evidence="2" id="KW-1133">Transmembrane helix</keyword>
<evidence type="ECO:0000256" key="2">
    <source>
        <dbReference type="SAM" id="Phobius"/>
    </source>
</evidence>
<gene>
    <name evidence="3" type="ORF">FIV46_16250</name>
</gene>
<feature type="transmembrane region" description="Helical" evidence="2">
    <location>
        <begin position="327"/>
        <end position="349"/>
    </location>
</feature>
<dbReference type="EMBL" id="VFIY01000018">
    <property type="protein sequence ID" value="TPD57658.1"/>
    <property type="molecule type" value="Genomic_DNA"/>
</dbReference>